<evidence type="ECO:0000313" key="21">
    <source>
        <dbReference type="Proteomes" id="UP000585474"/>
    </source>
</evidence>
<evidence type="ECO:0000256" key="4">
    <source>
        <dbReference type="ARBA" id="ARBA00022771"/>
    </source>
</evidence>
<keyword evidence="11" id="KW-0804">Transcription</keyword>
<keyword evidence="21" id="KW-1185">Reference proteome</keyword>
<feature type="compositionally biased region" description="Polar residues" evidence="16">
    <location>
        <begin position="847"/>
        <end position="856"/>
    </location>
</feature>
<evidence type="ECO:0000256" key="2">
    <source>
        <dbReference type="ARBA" id="ARBA00022723"/>
    </source>
</evidence>
<dbReference type="InterPro" id="IPR013087">
    <property type="entry name" value="Znf_C2H2_type"/>
</dbReference>
<evidence type="ECO:0000256" key="8">
    <source>
        <dbReference type="ARBA" id="ARBA00023002"/>
    </source>
</evidence>
<evidence type="ECO:0000256" key="10">
    <source>
        <dbReference type="ARBA" id="ARBA00023015"/>
    </source>
</evidence>
<dbReference type="Pfam" id="PF02373">
    <property type="entry name" value="JmjC"/>
    <property type="match status" value="1"/>
</dbReference>
<dbReference type="GO" id="GO:0009826">
    <property type="term" value="P:unidimensional cell growth"/>
    <property type="evidence" value="ECO:0007669"/>
    <property type="project" value="UniProtKB-ARBA"/>
</dbReference>
<dbReference type="GO" id="GO:0000785">
    <property type="term" value="C:chromatin"/>
    <property type="evidence" value="ECO:0007669"/>
    <property type="project" value="TreeGrafter"/>
</dbReference>
<dbReference type="SUPFAM" id="SSF57667">
    <property type="entry name" value="beta-beta-alpha zinc fingers"/>
    <property type="match status" value="2"/>
</dbReference>
<sequence>MRDVEIPNWLKGLPLAPEFRPTDTEFADPISYISKIEKEASIFGICKVIPPLPKPSKKFVVSNLNKSLLKNPELGRDLNLGGTESGNEANDGEARAVFTTRQQELGQNAKTTKKVAHPQPPAVRKLVWQSGEIYTLEQFESKSKSFAKNQLGSVKDVSPLAIEALFWKAASEKPIHIEYANDVPGSGFGEPEGSFRYFHRRRRRRTFNRNTGGSYNSGKYQVNSMGSNYENKEESAKNSPNSSRETSKVSISLPTISSNQTSQFSRHKSSTAAKEMEGSAGWKLSNCHWNLQVIARSPGSLTRFMPDDIPGVTSPMVYIGMLFSWFAWHVEDHELHSLNFLHTGSPKTWYAVPGDYAFAFEEVIRNQGYGGNIDRLAALTLLGEKTTLLSPEVVVESGIPCCRLIQNPGEFVVTFPRAYHVGFSHGFNCGEAANFGTSKWLNVAKEAAVRRAAMNHLPMLSHQQLLYLLTMSFASRVPRSLLPGARNSRLRDRQKEERQLSVKKAFIEDILNENNLLTILLGKNSSYHVVLWDLESMPSPRQDPALCSNVAPVETAPRKDVCYENKNNQDLFSEMSLYMETVNDLYADCDDLSCNFQVDSGALACVACGILGFPFMSVVQPSEKASMDLQDLALSNPTEFHSLAVLDHMVEGFVSDGLKDKIERNDSNALRPPNETSSNAESANSMVLPSEDLSTSHDPSPPPKDLPVSSEAKFEKGWSASRGFLRPRIFCMEHAIQIEEMLHSKGGANVLVICHSDFQKIKAHVATVAEEIDSRFGYNEISLDDASQEDLNLIDLAIDGEEHDECGEDWTSKLSINLRHCVKVRKNSASKQVQHALALGGLFSDSTPGSNTSNLKWPSRKSRSKRNINHSLHIKPSESIGLDNPVQEKSSESIQIEKVEAMGAKLDDTVVRKEGKLIQYSRKNFKSKPSDSAAPVVHMQEVVSIADCGGPDEHGKNISRNNLCNIEDTGKKPSGLSVLCSNGESELQHNSGVLVSIGDLSGHSVPSQIADSLIAPASEVENSEAQLEENLQEMIVDVKATNDSMMGDGSEIEHETKVDESIQETGRFYAEKSSTSLSTAVESTANSDLQHDGGVLVSMGDLSGNSVPSQIADSLLAPASEVENSEARIEENLEEMIVEVKSPNDSMMWDGSEIEHEVKVDESIQETEIFCAERSSGSLSNTVESTENSDIQRENQNVEKITVASDPIDSSPSCADDPVMGSSNAEREQTTVEEFDMKSAVVDCVVQQEIRSTSNVAASDQYNAASTEESLEVPIKANAAEGMQSDSENPCLADEKDLENNGFTKMSPRSPARNGKKRRRNVELQIEDQFDFNSFIRSPCERLRPRAAKDSKQGGIESNETFEEKPAAKKASKPSDDFPSRKGKKENQKGSHRCDLEGCRMSFKTRADLLLHKRNRCPHKGCGKEFSSHKYAVLHQRVHDDDRPLKCPWEGCAMSFKWAWARTEHIRVHTGERPYECKVEGCGLTFRFISDYNRHRRKTKHYVT</sequence>
<dbReference type="SMART" id="SM00558">
    <property type="entry name" value="JmjC"/>
    <property type="match status" value="1"/>
</dbReference>
<dbReference type="SMART" id="SM00545">
    <property type="entry name" value="JmjN"/>
    <property type="match status" value="1"/>
</dbReference>
<evidence type="ECO:0000256" key="3">
    <source>
        <dbReference type="ARBA" id="ARBA00022737"/>
    </source>
</evidence>
<keyword evidence="5" id="KW-0862">Zinc</keyword>
<dbReference type="PANTHER" id="PTHR10694">
    <property type="entry name" value="LYSINE-SPECIFIC DEMETHYLASE"/>
    <property type="match status" value="1"/>
</dbReference>
<feature type="domain" description="C2H2-type" evidence="17">
    <location>
        <begin position="1445"/>
        <end position="1474"/>
    </location>
</feature>
<dbReference type="PROSITE" id="PS00028">
    <property type="entry name" value="ZINC_FINGER_C2H2_1"/>
    <property type="match status" value="3"/>
</dbReference>
<feature type="compositionally biased region" description="Polar residues" evidence="16">
    <location>
        <begin position="210"/>
        <end position="229"/>
    </location>
</feature>
<feature type="compositionally biased region" description="Polar residues" evidence="16">
    <location>
        <begin position="237"/>
        <end position="252"/>
    </location>
</feature>
<dbReference type="GO" id="GO:0034647">
    <property type="term" value="F:histone H3K4me/H3K4me2/H3K4me3 demethylase activity"/>
    <property type="evidence" value="ECO:0007669"/>
    <property type="project" value="TreeGrafter"/>
</dbReference>
<evidence type="ECO:0000256" key="7">
    <source>
        <dbReference type="ARBA" id="ARBA00022964"/>
    </source>
</evidence>
<dbReference type="GO" id="GO:0040029">
    <property type="term" value="P:epigenetic regulation of gene expression"/>
    <property type="evidence" value="ECO:0007669"/>
    <property type="project" value="UniProtKB-ARBA"/>
</dbReference>
<keyword evidence="9" id="KW-0408">Iron</keyword>
<keyword evidence="6" id="KW-0156">Chromatin regulator</keyword>
<dbReference type="Pfam" id="PF02375">
    <property type="entry name" value="JmjN"/>
    <property type="match status" value="1"/>
</dbReference>
<proteinExistence type="inferred from homology"/>
<evidence type="ECO:0000256" key="5">
    <source>
        <dbReference type="ARBA" id="ARBA00022833"/>
    </source>
</evidence>
<dbReference type="PROSITE" id="PS50157">
    <property type="entry name" value="ZINC_FINGER_C2H2_2"/>
    <property type="match status" value="3"/>
</dbReference>
<dbReference type="InterPro" id="IPR036236">
    <property type="entry name" value="Znf_C2H2_sf"/>
</dbReference>
<dbReference type="Proteomes" id="UP000585474">
    <property type="component" value="Unassembled WGS sequence"/>
</dbReference>
<evidence type="ECO:0000256" key="12">
    <source>
        <dbReference type="ARBA" id="ARBA00023242"/>
    </source>
</evidence>
<dbReference type="PROSITE" id="PS51183">
    <property type="entry name" value="JMJN"/>
    <property type="match status" value="1"/>
</dbReference>
<dbReference type="GO" id="GO:2000028">
    <property type="term" value="P:regulation of photoperiodism, flowering"/>
    <property type="evidence" value="ECO:0007669"/>
    <property type="project" value="UniProtKB-ARBA"/>
</dbReference>
<evidence type="ECO:0000313" key="20">
    <source>
        <dbReference type="EMBL" id="GFS33040.1"/>
    </source>
</evidence>
<evidence type="ECO:0000256" key="6">
    <source>
        <dbReference type="ARBA" id="ARBA00022853"/>
    </source>
</evidence>
<evidence type="ECO:0000256" key="1">
    <source>
        <dbReference type="ARBA" id="ARBA00009711"/>
    </source>
</evidence>
<keyword evidence="8" id="KW-0560">Oxidoreductase</keyword>
<dbReference type="SMART" id="SM00355">
    <property type="entry name" value="ZnF_C2H2"/>
    <property type="match status" value="4"/>
</dbReference>
<comment type="caution">
    <text evidence="20">The sequence shown here is derived from an EMBL/GenBank/DDBJ whole genome shotgun (WGS) entry which is preliminary data.</text>
</comment>
<keyword evidence="12" id="KW-0539">Nucleus</keyword>
<keyword evidence="3" id="KW-0677">Repeat</keyword>
<feature type="domain" description="C2H2-type" evidence="17">
    <location>
        <begin position="1415"/>
        <end position="1444"/>
    </location>
</feature>
<feature type="compositionally biased region" description="Basic and acidic residues" evidence="16">
    <location>
        <begin position="1362"/>
        <end position="1392"/>
    </location>
</feature>
<dbReference type="FunFam" id="3.30.160.60:FF:000747">
    <property type="entry name" value="Probable lysine-specific demethylase ELF6"/>
    <property type="match status" value="1"/>
</dbReference>
<dbReference type="GO" id="GO:0048580">
    <property type="term" value="P:regulation of post-embryonic development"/>
    <property type="evidence" value="ECO:0007669"/>
    <property type="project" value="UniProtKB-ARBA"/>
</dbReference>
<feature type="region of interest" description="Disordered" evidence="16">
    <location>
        <begin position="200"/>
        <end position="252"/>
    </location>
</feature>
<dbReference type="InterPro" id="IPR003349">
    <property type="entry name" value="JmjN"/>
</dbReference>
<comment type="similarity">
    <text evidence="1">Belongs to the JHDM3 histone demethylase family.</text>
</comment>
<organism evidence="20 21">
    <name type="scientific">Actinidia rufa</name>
    <dbReference type="NCBI Taxonomy" id="165716"/>
    <lineage>
        <taxon>Eukaryota</taxon>
        <taxon>Viridiplantae</taxon>
        <taxon>Streptophyta</taxon>
        <taxon>Embryophyta</taxon>
        <taxon>Tracheophyta</taxon>
        <taxon>Spermatophyta</taxon>
        <taxon>Magnoliopsida</taxon>
        <taxon>eudicotyledons</taxon>
        <taxon>Gunneridae</taxon>
        <taxon>Pentapetalae</taxon>
        <taxon>asterids</taxon>
        <taxon>Ericales</taxon>
        <taxon>Actinidiaceae</taxon>
        <taxon>Actinidia</taxon>
    </lineage>
</organism>
<feature type="compositionally biased region" description="Low complexity" evidence="16">
    <location>
        <begin position="674"/>
        <end position="685"/>
    </location>
</feature>
<feature type="domain" description="JmjN" evidence="18">
    <location>
        <begin position="16"/>
        <end position="57"/>
    </location>
</feature>
<evidence type="ECO:0000256" key="11">
    <source>
        <dbReference type="ARBA" id="ARBA00023163"/>
    </source>
</evidence>
<comment type="catalytic activity">
    <reaction evidence="13">
        <text>N(6),N(6)-dimethyl-L-lysyl(27)-[histone H3] + 2-oxoglutarate + O2 = N(6)-methyl-L-lysyl(27)-[histone H3] + formaldehyde + succinate + CO2</text>
        <dbReference type="Rhea" id="RHEA:60232"/>
        <dbReference type="Rhea" id="RHEA-COMP:15539"/>
        <dbReference type="Rhea" id="RHEA-COMP:15544"/>
        <dbReference type="ChEBI" id="CHEBI:15379"/>
        <dbReference type="ChEBI" id="CHEBI:16526"/>
        <dbReference type="ChEBI" id="CHEBI:16810"/>
        <dbReference type="ChEBI" id="CHEBI:16842"/>
        <dbReference type="ChEBI" id="CHEBI:30031"/>
        <dbReference type="ChEBI" id="CHEBI:61929"/>
        <dbReference type="ChEBI" id="CHEBI:61976"/>
    </reaction>
    <physiologicalReaction direction="left-to-right" evidence="13">
        <dbReference type="Rhea" id="RHEA:60233"/>
    </physiologicalReaction>
</comment>
<keyword evidence="7" id="KW-0223">Dioxygenase</keyword>
<feature type="region of interest" description="Disordered" evidence="16">
    <location>
        <begin position="847"/>
        <end position="870"/>
    </location>
</feature>
<dbReference type="InterPro" id="IPR003347">
    <property type="entry name" value="JmjC_dom"/>
</dbReference>
<dbReference type="Gene3D" id="2.60.120.650">
    <property type="entry name" value="Cupin"/>
    <property type="match status" value="1"/>
</dbReference>
<feature type="region of interest" description="Disordered" evidence="16">
    <location>
        <begin position="1280"/>
        <end position="1321"/>
    </location>
</feature>
<feature type="region of interest" description="Disordered" evidence="16">
    <location>
        <begin position="664"/>
        <end position="712"/>
    </location>
</feature>
<accession>A0A7J0DDJ3</accession>
<protein>
    <submittedName>
        <fullName evidence="20">Zinc finger (C2H2 type) family protein</fullName>
    </submittedName>
</protein>
<dbReference type="OrthoDB" id="9547406at2759"/>
<feature type="region of interest" description="Disordered" evidence="16">
    <location>
        <begin position="1345"/>
        <end position="1392"/>
    </location>
</feature>
<feature type="domain" description="C2H2-type" evidence="17">
    <location>
        <begin position="1475"/>
        <end position="1504"/>
    </location>
</feature>
<evidence type="ECO:0000259" key="19">
    <source>
        <dbReference type="PROSITE" id="PS51184"/>
    </source>
</evidence>
<evidence type="ECO:0000256" key="16">
    <source>
        <dbReference type="SAM" id="MobiDB-lite"/>
    </source>
</evidence>
<evidence type="ECO:0000256" key="9">
    <source>
        <dbReference type="ARBA" id="ARBA00023004"/>
    </source>
</evidence>
<evidence type="ECO:0000259" key="17">
    <source>
        <dbReference type="PROSITE" id="PS50157"/>
    </source>
</evidence>
<keyword evidence="10" id="KW-0805">Transcription regulation</keyword>
<dbReference type="GO" id="GO:0010628">
    <property type="term" value="P:positive regulation of gene expression"/>
    <property type="evidence" value="ECO:0007669"/>
    <property type="project" value="UniProtKB-ARBA"/>
</dbReference>
<feature type="domain" description="JmjC" evidence="19">
    <location>
        <begin position="286"/>
        <end position="452"/>
    </location>
</feature>
<evidence type="ECO:0000256" key="15">
    <source>
        <dbReference type="PROSITE-ProRule" id="PRU00042"/>
    </source>
</evidence>
<name>A0A7J0DDJ3_9ERIC</name>
<feature type="compositionally biased region" description="Basic residues" evidence="16">
    <location>
        <begin position="858"/>
        <end position="868"/>
    </location>
</feature>
<feature type="region of interest" description="Disordered" evidence="16">
    <location>
        <begin position="1203"/>
        <end position="1222"/>
    </location>
</feature>
<evidence type="ECO:0000259" key="18">
    <source>
        <dbReference type="PROSITE" id="PS51183"/>
    </source>
</evidence>
<dbReference type="SUPFAM" id="SSF51197">
    <property type="entry name" value="Clavaminate synthase-like"/>
    <property type="match status" value="1"/>
</dbReference>
<comment type="catalytic activity">
    <reaction evidence="14">
        <text>N(6),N(6),N(6)-trimethyl-L-lysyl(27)-[histone H3] + 2-oxoglutarate + O2 = N(6),N(6)-dimethyl-L-lysyl(27)-[histone H3] + formaldehyde + succinate + CO2</text>
        <dbReference type="Rhea" id="RHEA:60228"/>
        <dbReference type="Rhea" id="RHEA-COMP:15535"/>
        <dbReference type="Rhea" id="RHEA-COMP:15539"/>
        <dbReference type="ChEBI" id="CHEBI:15379"/>
        <dbReference type="ChEBI" id="CHEBI:16526"/>
        <dbReference type="ChEBI" id="CHEBI:16810"/>
        <dbReference type="ChEBI" id="CHEBI:16842"/>
        <dbReference type="ChEBI" id="CHEBI:30031"/>
        <dbReference type="ChEBI" id="CHEBI:61961"/>
        <dbReference type="ChEBI" id="CHEBI:61976"/>
    </reaction>
    <physiologicalReaction direction="left-to-right" evidence="14">
        <dbReference type="Rhea" id="RHEA:60229"/>
    </physiologicalReaction>
</comment>
<gene>
    <name evidence="20" type="ORF">Acr_00g0025960</name>
</gene>
<dbReference type="PANTHER" id="PTHR10694:SF45">
    <property type="entry name" value="LYSINE-SPECIFIC DEMETHYLASE ELF6"/>
    <property type="match status" value="1"/>
</dbReference>
<dbReference type="PROSITE" id="PS51184">
    <property type="entry name" value="JMJC"/>
    <property type="match status" value="1"/>
</dbReference>
<dbReference type="GO" id="GO:0009741">
    <property type="term" value="P:response to brassinosteroid"/>
    <property type="evidence" value="ECO:0007669"/>
    <property type="project" value="UniProtKB-ARBA"/>
</dbReference>
<evidence type="ECO:0000256" key="13">
    <source>
        <dbReference type="ARBA" id="ARBA00050682"/>
    </source>
</evidence>
<dbReference type="GO" id="GO:0005634">
    <property type="term" value="C:nucleus"/>
    <property type="evidence" value="ECO:0007669"/>
    <property type="project" value="TreeGrafter"/>
</dbReference>
<reference evidence="21" key="1">
    <citation type="submission" date="2019-07" db="EMBL/GenBank/DDBJ databases">
        <title>De Novo Assembly of kiwifruit Actinidia rufa.</title>
        <authorList>
            <person name="Sugita-Konishi S."/>
            <person name="Sato K."/>
            <person name="Mori E."/>
            <person name="Abe Y."/>
            <person name="Kisaki G."/>
            <person name="Hamano K."/>
            <person name="Suezawa K."/>
            <person name="Otani M."/>
            <person name="Fukuda T."/>
            <person name="Manabe T."/>
            <person name="Gomi K."/>
            <person name="Tabuchi M."/>
            <person name="Akimitsu K."/>
            <person name="Kataoka I."/>
        </authorList>
    </citation>
    <scope>NUCLEOTIDE SEQUENCE [LARGE SCALE GENOMIC DNA]</scope>
    <source>
        <strain evidence="21">cv. Fuchu</strain>
    </source>
</reference>
<dbReference type="EMBL" id="BJWL01000176">
    <property type="protein sequence ID" value="GFS33040.1"/>
    <property type="molecule type" value="Genomic_DNA"/>
</dbReference>
<dbReference type="GO" id="GO:0071558">
    <property type="term" value="F:histone H3K27me2/H3K27me3 demethylase activity"/>
    <property type="evidence" value="ECO:0007669"/>
    <property type="project" value="UniProtKB-ARBA"/>
</dbReference>
<dbReference type="Gene3D" id="3.30.160.60">
    <property type="entry name" value="Classic Zinc Finger"/>
    <property type="match status" value="1"/>
</dbReference>
<evidence type="ECO:0000256" key="14">
    <source>
        <dbReference type="ARBA" id="ARBA00051751"/>
    </source>
</evidence>
<keyword evidence="2" id="KW-0479">Metal-binding</keyword>
<dbReference type="GO" id="GO:0008270">
    <property type="term" value="F:zinc ion binding"/>
    <property type="evidence" value="ECO:0007669"/>
    <property type="project" value="UniProtKB-KW"/>
</dbReference>
<keyword evidence="4 15" id="KW-0863">Zinc-finger</keyword>